<comment type="caution">
    <text evidence="2">The sequence shown here is derived from an EMBL/GenBank/DDBJ whole genome shotgun (WGS) entry which is preliminary data.</text>
</comment>
<name>A0AAV7S3J2_PLEWA</name>
<reference evidence="2" key="1">
    <citation type="journal article" date="2022" name="bioRxiv">
        <title>Sequencing and chromosome-scale assembly of the giantPleurodeles waltlgenome.</title>
        <authorList>
            <person name="Brown T."/>
            <person name="Elewa A."/>
            <person name="Iarovenko S."/>
            <person name="Subramanian E."/>
            <person name="Araus A.J."/>
            <person name="Petzold A."/>
            <person name="Susuki M."/>
            <person name="Suzuki K.-i.T."/>
            <person name="Hayashi T."/>
            <person name="Toyoda A."/>
            <person name="Oliveira C."/>
            <person name="Osipova E."/>
            <person name="Leigh N.D."/>
            <person name="Simon A."/>
            <person name="Yun M.H."/>
        </authorList>
    </citation>
    <scope>NUCLEOTIDE SEQUENCE</scope>
    <source>
        <strain evidence="2">20211129_DDA</strain>
        <tissue evidence="2">Liver</tissue>
    </source>
</reference>
<dbReference type="Proteomes" id="UP001066276">
    <property type="component" value="Chromosome 4_2"/>
</dbReference>
<protein>
    <submittedName>
        <fullName evidence="2">Uncharacterized protein</fullName>
    </submittedName>
</protein>
<feature type="region of interest" description="Disordered" evidence="1">
    <location>
        <begin position="1"/>
        <end position="20"/>
    </location>
</feature>
<keyword evidence="3" id="KW-1185">Reference proteome</keyword>
<proteinExistence type="predicted"/>
<evidence type="ECO:0000313" key="3">
    <source>
        <dbReference type="Proteomes" id="UP001066276"/>
    </source>
</evidence>
<dbReference type="AlphaFoldDB" id="A0AAV7S3J2"/>
<evidence type="ECO:0000313" key="2">
    <source>
        <dbReference type="EMBL" id="KAJ1159576.1"/>
    </source>
</evidence>
<gene>
    <name evidence="2" type="ORF">NDU88_000083</name>
</gene>
<organism evidence="2 3">
    <name type="scientific">Pleurodeles waltl</name>
    <name type="common">Iberian ribbed newt</name>
    <dbReference type="NCBI Taxonomy" id="8319"/>
    <lineage>
        <taxon>Eukaryota</taxon>
        <taxon>Metazoa</taxon>
        <taxon>Chordata</taxon>
        <taxon>Craniata</taxon>
        <taxon>Vertebrata</taxon>
        <taxon>Euteleostomi</taxon>
        <taxon>Amphibia</taxon>
        <taxon>Batrachia</taxon>
        <taxon>Caudata</taxon>
        <taxon>Salamandroidea</taxon>
        <taxon>Salamandridae</taxon>
        <taxon>Pleurodelinae</taxon>
        <taxon>Pleurodeles</taxon>
    </lineage>
</organism>
<accession>A0AAV7S3J2</accession>
<sequence length="135" mass="14112">MSIYVARGSRGSGWKQGSLGDEIPPQVAAWPREVSCSGVSRAAGTDGTLCSARHRGQWLEAGQSVGRSPTPGSSLAPEMFPTAACPAVRGPMMLYIARGTGGSGWKQGSLGDEIPPQAAARPHRGFLQWHIPACL</sequence>
<dbReference type="EMBL" id="JANPWB010000008">
    <property type="protein sequence ID" value="KAJ1159576.1"/>
    <property type="molecule type" value="Genomic_DNA"/>
</dbReference>
<evidence type="ECO:0000256" key="1">
    <source>
        <dbReference type="SAM" id="MobiDB-lite"/>
    </source>
</evidence>